<dbReference type="InterPro" id="IPR025857">
    <property type="entry name" value="MacB_PCD"/>
</dbReference>
<dbReference type="PANTHER" id="PTHR30572">
    <property type="entry name" value="MEMBRANE COMPONENT OF TRANSPORTER-RELATED"/>
    <property type="match status" value="1"/>
</dbReference>
<dbReference type="InterPro" id="IPR003838">
    <property type="entry name" value="ABC3_permease_C"/>
</dbReference>
<organism evidence="9">
    <name type="scientific">Roseihalotalea indica</name>
    <dbReference type="NCBI Taxonomy" id="2867963"/>
    <lineage>
        <taxon>Bacteria</taxon>
        <taxon>Pseudomonadati</taxon>
        <taxon>Bacteroidota</taxon>
        <taxon>Cytophagia</taxon>
        <taxon>Cytophagales</taxon>
        <taxon>Catalimonadaceae</taxon>
        <taxon>Roseihalotalea</taxon>
    </lineage>
</organism>
<feature type="domain" description="ABC3 transporter permease C-terminal" evidence="7">
    <location>
        <begin position="701"/>
        <end position="814"/>
    </location>
</feature>
<feature type="domain" description="MacB-like periplasmic core" evidence="8">
    <location>
        <begin position="20"/>
        <end position="252"/>
    </location>
</feature>
<dbReference type="InterPro" id="IPR050250">
    <property type="entry name" value="Macrolide_Exporter_MacB"/>
</dbReference>
<comment type="subcellular location">
    <subcellularLocation>
        <location evidence="1">Cell membrane</location>
        <topology evidence="1">Multi-pass membrane protein</topology>
    </subcellularLocation>
</comment>
<protein>
    <submittedName>
        <fullName evidence="9">ABC transporter permease</fullName>
    </submittedName>
</protein>
<dbReference type="PANTHER" id="PTHR30572:SF18">
    <property type="entry name" value="ABC-TYPE MACROLIDE FAMILY EXPORT SYSTEM PERMEASE COMPONENT 2"/>
    <property type="match status" value="1"/>
</dbReference>
<evidence type="ECO:0000256" key="1">
    <source>
        <dbReference type="ARBA" id="ARBA00004651"/>
    </source>
</evidence>
<evidence type="ECO:0000256" key="5">
    <source>
        <dbReference type="ARBA" id="ARBA00023136"/>
    </source>
</evidence>
<feature type="transmembrane region" description="Helical" evidence="6">
    <location>
        <begin position="698"/>
        <end position="722"/>
    </location>
</feature>
<evidence type="ECO:0000313" key="9">
    <source>
        <dbReference type="EMBL" id="WKN38559.1"/>
    </source>
</evidence>
<evidence type="ECO:0000256" key="3">
    <source>
        <dbReference type="ARBA" id="ARBA00022692"/>
    </source>
</evidence>
<evidence type="ECO:0000259" key="8">
    <source>
        <dbReference type="Pfam" id="PF12704"/>
    </source>
</evidence>
<feature type="transmembrane region" description="Helical" evidence="6">
    <location>
        <begin position="780"/>
        <end position="802"/>
    </location>
</feature>
<reference evidence="9" key="2">
    <citation type="journal article" date="2024" name="Antonie Van Leeuwenhoek">
        <title>Roseihalotalea indica gen. nov., sp. nov., a halophilic Bacteroidetes from mesopelagic Southwest Indian Ocean with higher carbohydrate metabolic potential.</title>
        <authorList>
            <person name="Chen B."/>
            <person name="Zhang M."/>
            <person name="Lin D."/>
            <person name="Ye J."/>
            <person name="Tang K."/>
        </authorList>
    </citation>
    <scope>NUCLEOTIDE SEQUENCE</scope>
    <source>
        <strain evidence="9">TK19036</strain>
    </source>
</reference>
<feature type="transmembrane region" description="Helical" evidence="6">
    <location>
        <begin position="21"/>
        <end position="41"/>
    </location>
</feature>
<dbReference type="PROSITE" id="PS51257">
    <property type="entry name" value="PROKAR_LIPOPROTEIN"/>
    <property type="match status" value="1"/>
</dbReference>
<dbReference type="AlphaFoldDB" id="A0AA49JH74"/>
<dbReference type="EMBL" id="CP120682">
    <property type="protein sequence ID" value="WKN38559.1"/>
    <property type="molecule type" value="Genomic_DNA"/>
</dbReference>
<accession>A0AA49JH74</accession>
<sequence>MLRNYLKIASRYLAKYRVFTFINVVGLGVGMACCLFIFLFVRDELSYDQFYPNKDRLYRVVYHATNGFSYAQVPPPIAPLMPDFFPEVETAARAYNRGISVQVPDAQGEHKNFEEDQAFFVDSTFLDIFSLNFIAGNAQTRLADPNEVVLNREMAEKYFGAEAVQQGNVIGKTLLLDGNHPYKVVAIAEDFPDNAHLHFSLLVPYESMFTLAPTERDTVMRKNLGQNWVISHSHTYVRLREGTQASQVDNRFGSLLTQHAPEQLNIGQSFTLQPITDIHLNPDVQLSPEGTNDRRYVYIFSAIALLTLLIACFNFINIATAQSVRRVKEVGMRKVMGARKIHLFGQFMSESMWVSFLGFLLALFIIFTSLPEFNNLTQKNFTWQELLEWPVVLTFIGVFVLTGLLGGSYPAVYLSRWQVMRALRNAVSTVRPGRRWSLRHVLVVLQFTASIALISGTVIIFRQLHYLENQPVGFDREAIVTVPLFSQDLNNIFGGVDGALRSRLNTFENELTSHPGIEASALSSTVLGIAVVSRRVEPEGVETEGHLFAPSFSVDYDFLETYGLELVAGRGFNLEAGTDHTEAFIVNESAVQEFNWGSPEEALGKEIELEGKVGKVIGVVRDFHYTSLYLPIGAMVMDVEVPMFTTLSIRLQGQQFQEAIAYAEAKWQEYFPGKTFEYSFLDESLREMYENDARIGQIIGIFALLAILVSCLGSYGLAMLLARQKEKEIGIRKVLGASLIQIITILTRNYFLLILIASVLAIPLAYWAMNEWLTNFAYRIPLSAGLFMLAIIAVLLIAALTISHQTIKAAFINPADTLKDE</sequence>
<feature type="transmembrane region" description="Helical" evidence="6">
    <location>
        <begin position="296"/>
        <end position="320"/>
    </location>
</feature>
<keyword evidence="4 6" id="KW-1133">Transmembrane helix</keyword>
<dbReference type="GO" id="GO:0022857">
    <property type="term" value="F:transmembrane transporter activity"/>
    <property type="evidence" value="ECO:0007669"/>
    <property type="project" value="TreeGrafter"/>
</dbReference>
<proteinExistence type="predicted"/>
<evidence type="ECO:0000256" key="6">
    <source>
        <dbReference type="SAM" id="Phobius"/>
    </source>
</evidence>
<dbReference type="GO" id="GO:0005886">
    <property type="term" value="C:plasma membrane"/>
    <property type="evidence" value="ECO:0007669"/>
    <property type="project" value="UniProtKB-SubCell"/>
</dbReference>
<dbReference type="Pfam" id="PF12704">
    <property type="entry name" value="MacB_PCD"/>
    <property type="match status" value="2"/>
</dbReference>
<feature type="domain" description="ABC3 transporter permease C-terminal" evidence="7">
    <location>
        <begin position="302"/>
        <end position="415"/>
    </location>
</feature>
<evidence type="ECO:0000259" key="7">
    <source>
        <dbReference type="Pfam" id="PF02687"/>
    </source>
</evidence>
<feature type="transmembrane region" description="Helical" evidence="6">
    <location>
        <begin position="341"/>
        <end position="369"/>
    </location>
</feature>
<feature type="domain" description="MacB-like periplasmic core" evidence="8">
    <location>
        <begin position="529"/>
        <end position="647"/>
    </location>
</feature>
<evidence type="ECO:0000256" key="4">
    <source>
        <dbReference type="ARBA" id="ARBA00022989"/>
    </source>
</evidence>
<feature type="transmembrane region" description="Helical" evidence="6">
    <location>
        <begin position="750"/>
        <end position="768"/>
    </location>
</feature>
<feature type="transmembrane region" description="Helical" evidence="6">
    <location>
        <begin position="441"/>
        <end position="461"/>
    </location>
</feature>
<keyword evidence="2" id="KW-1003">Cell membrane</keyword>
<name>A0AA49JH74_9BACT</name>
<keyword evidence="3 6" id="KW-0812">Transmembrane</keyword>
<keyword evidence="5 6" id="KW-0472">Membrane</keyword>
<gene>
    <name evidence="9" type="ORF">K4G66_07560</name>
</gene>
<reference evidence="9" key="1">
    <citation type="journal article" date="2023" name="Comput. Struct. Biotechnol. J.">
        <title>Discovery of a novel marine Bacteroidetes with a rich repertoire of carbohydrate-active enzymes.</title>
        <authorList>
            <person name="Chen B."/>
            <person name="Liu G."/>
            <person name="Chen Q."/>
            <person name="Wang H."/>
            <person name="Liu L."/>
            <person name="Tang K."/>
        </authorList>
    </citation>
    <scope>NUCLEOTIDE SEQUENCE</scope>
    <source>
        <strain evidence="9">TK19036</strain>
    </source>
</reference>
<dbReference type="Pfam" id="PF02687">
    <property type="entry name" value="FtsX"/>
    <property type="match status" value="2"/>
</dbReference>
<feature type="transmembrane region" description="Helical" evidence="6">
    <location>
        <begin position="389"/>
        <end position="414"/>
    </location>
</feature>
<evidence type="ECO:0000256" key="2">
    <source>
        <dbReference type="ARBA" id="ARBA00022475"/>
    </source>
</evidence>